<dbReference type="AlphaFoldDB" id="D7BLD9"/>
<dbReference type="EMBL" id="CP002045">
    <property type="protein sequence ID" value="ADH93469.1"/>
    <property type="molecule type" value="Genomic_DNA"/>
</dbReference>
<dbReference type="InterPro" id="IPR036249">
    <property type="entry name" value="Thioredoxin-like_sf"/>
</dbReference>
<sequence length="251" mass="27490">MSQPANTPKNNRTIIIALIALLTVAVLVLSFVVSGTLSSKEGKAAAPSSSTSQPKENTETKKELTPEIKAIIEQQHRKESNDPRALGNVDAPVIIEMYSDYRCGHCRQWSLETLPKLQDFIDSGKIRIEYNSMPVLGDESVLIAQASHAAALQNQFWEYHHELFANAPEAKPEALTELAGKIGMDTEKFAADLKDPETVKAVDTERSRGTSLGITGTPAFLIGYSFVPGAYPADQFIGIINQELQRAENHK</sequence>
<reference evidence="9 10" key="1">
    <citation type="journal article" date="2010" name="Stand. Genomic Sci.">
        <title>Complete genome sequence of Arcanobacterium haemolyticum type strain (11018).</title>
        <authorList>
            <person name="Yasawong M."/>
            <person name="Teshima H."/>
            <person name="Lapidus A."/>
            <person name="Nolan M."/>
            <person name="Lucas S."/>
            <person name="Glavina Del Rio T."/>
            <person name="Tice H."/>
            <person name="Cheng J."/>
            <person name="Bruce D."/>
            <person name="Detter C."/>
            <person name="Tapia R."/>
            <person name="Han C."/>
            <person name="Goodwin L."/>
            <person name="Pitluck S."/>
            <person name="Liolios K."/>
            <person name="Ivanova N."/>
            <person name="Mavromatis K."/>
            <person name="Mikhailova N."/>
            <person name="Pati A."/>
            <person name="Chen A."/>
            <person name="Palaniappan K."/>
            <person name="Land M."/>
            <person name="Hauser L."/>
            <person name="Chang Y."/>
            <person name="Jeffries C."/>
            <person name="Rohde M."/>
            <person name="Sikorski J."/>
            <person name="Pukall R."/>
            <person name="Goker M."/>
            <person name="Woyke T."/>
            <person name="Bristow J."/>
            <person name="Eisen J."/>
            <person name="Markowitz V."/>
            <person name="Hugenholtz P."/>
            <person name="Kyrpides N."/>
            <person name="Klenk H."/>
        </authorList>
    </citation>
    <scope>NUCLEOTIDE SEQUENCE [LARGE SCALE GENOMIC DNA]</scope>
    <source>
        <strain evidence="10">ATCC 9345 / DSM 20595 / CCUG 17215 / LMG 16163 / NBRC 15585 / NCTC 8452 / 11018</strain>
    </source>
</reference>
<dbReference type="PROSITE" id="PS51352">
    <property type="entry name" value="THIOREDOXIN_2"/>
    <property type="match status" value="1"/>
</dbReference>
<name>D7BLD9_ARCHD</name>
<dbReference type="OrthoDB" id="117402at2"/>
<evidence type="ECO:0000256" key="4">
    <source>
        <dbReference type="ARBA" id="ARBA00023157"/>
    </source>
</evidence>
<comment type="similarity">
    <text evidence="1">Belongs to the thioredoxin family. DsbA subfamily.</text>
</comment>
<feature type="transmembrane region" description="Helical" evidence="7">
    <location>
        <begin position="12"/>
        <end position="33"/>
    </location>
</feature>
<protein>
    <submittedName>
        <fullName evidence="9">DSBA oxidoreductase</fullName>
    </submittedName>
</protein>
<evidence type="ECO:0000256" key="5">
    <source>
        <dbReference type="ARBA" id="ARBA00023284"/>
    </source>
</evidence>
<evidence type="ECO:0000256" key="3">
    <source>
        <dbReference type="ARBA" id="ARBA00023002"/>
    </source>
</evidence>
<dbReference type="PANTHER" id="PTHR13887:SF14">
    <property type="entry name" value="DISULFIDE BOND FORMATION PROTEIN D"/>
    <property type="match status" value="1"/>
</dbReference>
<dbReference type="InterPro" id="IPR012336">
    <property type="entry name" value="Thioredoxin-like_fold"/>
</dbReference>
<keyword evidence="2" id="KW-0732">Signal</keyword>
<dbReference type="KEGG" id="ahe:Arch_1790"/>
<keyword evidence="4" id="KW-1015">Disulfide bond</keyword>
<dbReference type="RefSeq" id="WP_013170953.1">
    <property type="nucleotide sequence ID" value="NC_014218.1"/>
</dbReference>
<dbReference type="Pfam" id="PF13462">
    <property type="entry name" value="Thioredoxin_4"/>
    <property type="match status" value="1"/>
</dbReference>
<evidence type="ECO:0000256" key="7">
    <source>
        <dbReference type="SAM" id="Phobius"/>
    </source>
</evidence>
<evidence type="ECO:0000256" key="1">
    <source>
        <dbReference type="ARBA" id="ARBA00005791"/>
    </source>
</evidence>
<feature type="domain" description="Thioredoxin" evidence="8">
    <location>
        <begin position="39"/>
        <end position="245"/>
    </location>
</feature>
<dbReference type="InterPro" id="IPR013766">
    <property type="entry name" value="Thioredoxin_domain"/>
</dbReference>
<gene>
    <name evidence="9" type="ordered locus">Arch_1790</name>
</gene>
<accession>D7BLD9</accession>
<keyword evidence="7" id="KW-1133">Transmembrane helix</keyword>
<dbReference type="Proteomes" id="UP000000376">
    <property type="component" value="Chromosome"/>
</dbReference>
<dbReference type="SUPFAM" id="SSF52833">
    <property type="entry name" value="Thioredoxin-like"/>
    <property type="match status" value="1"/>
</dbReference>
<evidence type="ECO:0000259" key="8">
    <source>
        <dbReference type="PROSITE" id="PS51352"/>
    </source>
</evidence>
<evidence type="ECO:0000256" key="2">
    <source>
        <dbReference type="ARBA" id="ARBA00022729"/>
    </source>
</evidence>
<keyword evidence="5" id="KW-0676">Redox-active center</keyword>
<dbReference type="HOGENOM" id="CLU_000288_47_1_11"/>
<proteinExistence type="inferred from homology"/>
<keyword evidence="3" id="KW-0560">Oxidoreductase</keyword>
<keyword evidence="7" id="KW-0812">Transmembrane</keyword>
<evidence type="ECO:0000256" key="6">
    <source>
        <dbReference type="SAM" id="MobiDB-lite"/>
    </source>
</evidence>
<dbReference type="PANTHER" id="PTHR13887">
    <property type="entry name" value="GLUTATHIONE S-TRANSFERASE KAPPA"/>
    <property type="match status" value="1"/>
</dbReference>
<keyword evidence="10" id="KW-1185">Reference proteome</keyword>
<dbReference type="STRING" id="644284.Arch_1790"/>
<dbReference type="eggNOG" id="COG1651">
    <property type="taxonomic scope" value="Bacteria"/>
</dbReference>
<dbReference type="Gene3D" id="3.40.30.10">
    <property type="entry name" value="Glutaredoxin"/>
    <property type="match status" value="1"/>
</dbReference>
<dbReference type="GO" id="GO:0016491">
    <property type="term" value="F:oxidoreductase activity"/>
    <property type="evidence" value="ECO:0007669"/>
    <property type="project" value="UniProtKB-KW"/>
</dbReference>
<feature type="region of interest" description="Disordered" evidence="6">
    <location>
        <begin position="41"/>
        <end position="63"/>
    </location>
</feature>
<keyword evidence="7" id="KW-0472">Membrane</keyword>
<evidence type="ECO:0000313" key="10">
    <source>
        <dbReference type="Proteomes" id="UP000000376"/>
    </source>
</evidence>
<evidence type="ECO:0000313" key="9">
    <source>
        <dbReference type="EMBL" id="ADH93469.1"/>
    </source>
</evidence>
<organism evidence="9 10">
    <name type="scientific">Arcanobacterium haemolyticum (strain ATCC 9345 / DSM 20595 / CCM 5947 / CCUG 17215 / LMG 16163 / NBRC 15585 / NCTC 8452 / 11018)</name>
    <dbReference type="NCBI Taxonomy" id="644284"/>
    <lineage>
        <taxon>Bacteria</taxon>
        <taxon>Bacillati</taxon>
        <taxon>Actinomycetota</taxon>
        <taxon>Actinomycetes</taxon>
        <taxon>Actinomycetales</taxon>
        <taxon>Actinomycetaceae</taxon>
        <taxon>Arcanobacterium</taxon>
    </lineage>
</organism>